<dbReference type="Proteomes" id="UP001151081">
    <property type="component" value="Unassembled WGS sequence"/>
</dbReference>
<keyword evidence="1" id="KW-0732">Signal</keyword>
<gene>
    <name evidence="2" type="ORF">KEG57_28545</name>
</gene>
<organism evidence="2 3">
    <name type="scientific">Polyangium jinanense</name>
    <dbReference type="NCBI Taxonomy" id="2829994"/>
    <lineage>
        <taxon>Bacteria</taxon>
        <taxon>Pseudomonadati</taxon>
        <taxon>Myxococcota</taxon>
        <taxon>Polyangia</taxon>
        <taxon>Polyangiales</taxon>
        <taxon>Polyangiaceae</taxon>
        <taxon>Polyangium</taxon>
    </lineage>
</organism>
<name>A0A9X3X826_9BACT</name>
<sequence length="522" mass="57016">MSSLLLLLMSFLPSAIGCSAAAPKPPAPVRKPVMGAGIPLSQFSVEVVIPGGNPSSVGSLRRGDVDSGERTADLNDGPIHVWIAARAAHRAEAIYMVGRADAACNLRISGFLEDIANDPAFKSAWITYGVSLIRAADLSQQQRLGELGEKLANTTVHEDCSGQVKLHRLRADEIHAASEKMHKLAGKVFQSAERVGRPILLWHNAFDGLPRFVPVAMGADGAPLTIHLSLEELKIPNAVLRGLTLDGMTRQIGHLEAEVEHVELVLDLLRPGGQYPKRIVYKGSQFNDTAIPEIRSRIVAARTNIERALEYEEQAIEATLLLGRAPSRFVRFADSLRHARAENQHVLERLDHIASGSDVHEVVFGDVEFAAIDTTPSAGAVKILEGQRETLRAKIAQAKGAEKKRLTSPIPVLVDAFLRGWPASFDSRETNEMYDRWILAQQEKVWDSIEKKLSQAGITFSKASHSLLLSNVMFHARLSEDERSVLVTPTYVMSGPGFQVADVRAGVVRYESASAEQNLIAR</sequence>
<reference evidence="2 3" key="1">
    <citation type="submission" date="2021-04" db="EMBL/GenBank/DDBJ databases">
        <title>Genome analysis of Polyangium sp.</title>
        <authorList>
            <person name="Li Y."/>
            <person name="Wang J."/>
        </authorList>
    </citation>
    <scope>NUCLEOTIDE SEQUENCE [LARGE SCALE GENOMIC DNA]</scope>
    <source>
        <strain evidence="2 3">SDU14</strain>
    </source>
</reference>
<evidence type="ECO:0000256" key="1">
    <source>
        <dbReference type="SAM" id="SignalP"/>
    </source>
</evidence>
<protein>
    <submittedName>
        <fullName evidence="2">Uncharacterized protein</fullName>
    </submittedName>
</protein>
<accession>A0A9X3X826</accession>
<dbReference type="RefSeq" id="WP_272426779.1">
    <property type="nucleotide sequence ID" value="NZ_JAGTJJ010000021.1"/>
</dbReference>
<comment type="caution">
    <text evidence="2">The sequence shown here is derived from an EMBL/GenBank/DDBJ whole genome shotgun (WGS) entry which is preliminary data.</text>
</comment>
<evidence type="ECO:0000313" key="2">
    <source>
        <dbReference type="EMBL" id="MDC3984490.1"/>
    </source>
</evidence>
<evidence type="ECO:0000313" key="3">
    <source>
        <dbReference type="Proteomes" id="UP001151081"/>
    </source>
</evidence>
<proteinExistence type="predicted"/>
<keyword evidence="3" id="KW-1185">Reference proteome</keyword>
<dbReference type="AlphaFoldDB" id="A0A9X3X826"/>
<dbReference type="EMBL" id="JAGTJJ010000021">
    <property type="protein sequence ID" value="MDC3984490.1"/>
    <property type="molecule type" value="Genomic_DNA"/>
</dbReference>
<feature type="chain" id="PRO_5040900744" evidence="1">
    <location>
        <begin position="22"/>
        <end position="522"/>
    </location>
</feature>
<feature type="signal peptide" evidence="1">
    <location>
        <begin position="1"/>
        <end position="21"/>
    </location>
</feature>